<dbReference type="Proteomes" id="UP000636479">
    <property type="component" value="Unassembled WGS sequence"/>
</dbReference>
<evidence type="ECO:0000313" key="1">
    <source>
        <dbReference type="EMBL" id="KAF7310266.1"/>
    </source>
</evidence>
<dbReference type="EMBL" id="JACAZF010000003">
    <property type="protein sequence ID" value="KAF7310266.1"/>
    <property type="molecule type" value="Genomic_DNA"/>
</dbReference>
<sequence>MSLTRSPSFTSVRSWWSDANSLGATVNLHSVAKPLIRVLYDIEVRRLVKATRLQEVSAEALEMCFAFLRCRSVASSTKAYLLQEMGKRLPEIRMSDVEQLFPLLDDVIPELFGSPSSQIRGAMCYFLTRLCEKHGPLPTNIVSHCLEAIPFFDSSASQLYGCLCTSVPSALLVSDSIGSQLLPSAAIDDILRYNFSILLGHWTVTDLCNAISPERPTTSNDISETLPRRICPRDILADSALAALRQTIHLSETDCETTLLCTAPAIVHADRDTPLRREFACRLAAGLLAHASGSREAFLLESMMLCLQEVAWQECCGHGVKWAAVQALHQIALSRTSVLRAGSVSFRIVLT</sequence>
<evidence type="ECO:0000313" key="2">
    <source>
        <dbReference type="Proteomes" id="UP000636479"/>
    </source>
</evidence>
<protein>
    <submittedName>
        <fullName evidence="1">Uncharacterized protein</fullName>
    </submittedName>
</protein>
<organism evidence="1 2">
    <name type="scientific">Mycena indigotica</name>
    <dbReference type="NCBI Taxonomy" id="2126181"/>
    <lineage>
        <taxon>Eukaryota</taxon>
        <taxon>Fungi</taxon>
        <taxon>Dikarya</taxon>
        <taxon>Basidiomycota</taxon>
        <taxon>Agaricomycotina</taxon>
        <taxon>Agaricomycetes</taxon>
        <taxon>Agaricomycetidae</taxon>
        <taxon>Agaricales</taxon>
        <taxon>Marasmiineae</taxon>
        <taxon>Mycenaceae</taxon>
        <taxon>Mycena</taxon>
    </lineage>
</organism>
<proteinExistence type="predicted"/>
<comment type="caution">
    <text evidence="1">The sequence shown here is derived from an EMBL/GenBank/DDBJ whole genome shotgun (WGS) entry which is preliminary data.</text>
</comment>
<accession>A0A8H6T3B1</accession>
<keyword evidence="2" id="KW-1185">Reference proteome</keyword>
<dbReference type="GeneID" id="59343347"/>
<reference evidence="1" key="1">
    <citation type="submission" date="2020-05" db="EMBL/GenBank/DDBJ databases">
        <title>Mycena genomes resolve the evolution of fungal bioluminescence.</title>
        <authorList>
            <person name="Tsai I.J."/>
        </authorList>
    </citation>
    <scope>NUCLEOTIDE SEQUENCE</scope>
    <source>
        <strain evidence="1">171206Taipei</strain>
    </source>
</reference>
<gene>
    <name evidence="1" type="ORF">MIND_00400500</name>
</gene>
<dbReference type="AlphaFoldDB" id="A0A8H6T3B1"/>
<dbReference type="RefSeq" id="XP_037223716.1">
    <property type="nucleotide sequence ID" value="XM_037360831.1"/>
</dbReference>
<dbReference type="OrthoDB" id="3060180at2759"/>
<name>A0A8H6T3B1_9AGAR</name>